<feature type="region of interest" description="Disordered" evidence="6">
    <location>
        <begin position="2791"/>
        <end position="2816"/>
    </location>
</feature>
<dbReference type="InterPro" id="IPR045474">
    <property type="entry name" value="GEVED"/>
</dbReference>
<dbReference type="InterPro" id="IPR005877">
    <property type="entry name" value="YSIRK_signal_dom"/>
</dbReference>
<keyword evidence="3" id="KW-0732">Signal</keyword>
<dbReference type="NCBIfam" id="TIGR01168">
    <property type="entry name" value="YSIRK_signal"/>
    <property type="match status" value="1"/>
</dbReference>
<feature type="region of interest" description="Disordered" evidence="6">
    <location>
        <begin position="2494"/>
        <end position="2513"/>
    </location>
</feature>
<evidence type="ECO:0000313" key="10">
    <source>
        <dbReference type="Proteomes" id="UP000018717"/>
    </source>
</evidence>
<dbReference type="Proteomes" id="UP000018717">
    <property type="component" value="Unassembled WGS sequence"/>
</dbReference>
<feature type="compositionally biased region" description="Polar residues" evidence="6">
    <location>
        <begin position="3133"/>
        <end position="3142"/>
    </location>
</feature>
<dbReference type="InterPro" id="IPR019931">
    <property type="entry name" value="LPXTG_anchor"/>
</dbReference>
<organism evidence="9 10">
    <name type="scientific">Streptococcus mitis 21/39</name>
    <dbReference type="NCBI Taxonomy" id="1415765"/>
    <lineage>
        <taxon>Bacteria</taxon>
        <taxon>Bacillati</taxon>
        <taxon>Bacillota</taxon>
        <taxon>Bacilli</taxon>
        <taxon>Lactobacillales</taxon>
        <taxon>Streptococcaceae</taxon>
        <taxon>Streptococcus</taxon>
        <taxon>Streptococcus mitis group</taxon>
    </lineage>
</organism>
<dbReference type="Pfam" id="PF04650">
    <property type="entry name" value="YSIRK_signal"/>
    <property type="match status" value="1"/>
</dbReference>
<keyword evidence="7" id="KW-1133">Transmembrane helix</keyword>
<feature type="region of interest" description="Disordered" evidence="6">
    <location>
        <begin position="2741"/>
        <end position="2765"/>
    </location>
</feature>
<proteinExistence type="predicted"/>
<feature type="region of interest" description="Disordered" evidence="6">
    <location>
        <begin position="2950"/>
        <end position="2972"/>
    </location>
</feature>
<comment type="caution">
    <text evidence="9">The sequence shown here is derived from an EMBL/GenBank/DDBJ whole genome shotgun (WGS) entry which is preliminary data.</text>
</comment>
<evidence type="ECO:0000259" key="8">
    <source>
        <dbReference type="PROSITE" id="PS50847"/>
    </source>
</evidence>
<accession>V8I8L8</accession>
<dbReference type="Pfam" id="PF18877">
    <property type="entry name" value="SSSPR-51"/>
    <property type="match status" value="13"/>
</dbReference>
<name>V8I8L8_STRMT</name>
<dbReference type="Pfam" id="PF20009">
    <property type="entry name" value="GEVED"/>
    <property type="match status" value="1"/>
</dbReference>
<feature type="compositionally biased region" description="Low complexity" evidence="6">
    <location>
        <begin position="2126"/>
        <end position="2136"/>
    </location>
</feature>
<feature type="domain" description="Gram-positive cocci surface proteins LPxTG" evidence="8">
    <location>
        <begin position="3155"/>
        <end position="3188"/>
    </location>
</feature>
<keyword evidence="7" id="KW-0472">Membrane</keyword>
<feature type="region of interest" description="Disordered" evidence="6">
    <location>
        <begin position="2596"/>
        <end position="2616"/>
    </location>
</feature>
<feature type="region of interest" description="Disordered" evidence="6">
    <location>
        <begin position="2848"/>
        <end position="2870"/>
    </location>
</feature>
<evidence type="ECO:0000256" key="4">
    <source>
        <dbReference type="ARBA" id="ARBA00023088"/>
    </source>
</evidence>
<feature type="compositionally biased region" description="Basic and acidic residues" evidence="6">
    <location>
        <begin position="2682"/>
        <end position="2699"/>
    </location>
</feature>
<feature type="region of interest" description="Disordered" evidence="6">
    <location>
        <begin position="2641"/>
        <end position="2719"/>
    </location>
</feature>
<dbReference type="Pfam" id="PF00746">
    <property type="entry name" value="Gram_pos_anchor"/>
    <property type="match status" value="1"/>
</dbReference>
<dbReference type="NCBIfam" id="TIGR01167">
    <property type="entry name" value="LPXTG_anchor"/>
    <property type="match status" value="1"/>
</dbReference>
<protein>
    <submittedName>
        <fullName evidence="9">YSIRK type signal peptide</fullName>
    </submittedName>
</protein>
<feature type="compositionally biased region" description="Basic and acidic residues" evidence="6">
    <location>
        <begin position="3015"/>
        <end position="3031"/>
    </location>
</feature>
<evidence type="ECO:0000313" key="9">
    <source>
        <dbReference type="EMBL" id="ETD96543.1"/>
    </source>
</evidence>
<keyword evidence="5" id="KW-0175">Coiled coil</keyword>
<keyword evidence="2" id="KW-0964">Secreted</keyword>
<feature type="coiled-coil region" evidence="5">
    <location>
        <begin position="246"/>
        <end position="273"/>
    </location>
</feature>
<reference evidence="9 10" key="1">
    <citation type="submission" date="2013-11" db="EMBL/GenBank/DDBJ databases">
        <title>Genome sequencing of Streptococcus mitis strains.</title>
        <authorList>
            <person name="Ikryannikova L.N."/>
            <person name="Ilina E.N."/>
            <person name="Kostryukova E.S."/>
            <person name="Karpova I.Y."/>
            <person name="Semashko T.A."/>
            <person name="Larin A.K."/>
            <person name="Ischenko D.S."/>
            <person name="Savinova T.A."/>
            <person name="Dubovickaya V.A."/>
            <person name="Sidorenko S.V."/>
            <person name="Govorun V.M."/>
        </authorList>
    </citation>
    <scope>NUCLEOTIDE SEQUENCE [LARGE SCALE GENOMIC DNA]</scope>
    <source>
        <strain evidence="9 10">21/39</strain>
    </source>
</reference>
<sequence>MKGKQQDFRTEKYIRYGIRKYSFGAASVAIAAGLMFLGNGAVSATEVQNAETVVATNAPDQDNKEKAEPKAETVETVKPETEKATEAKPEVKKVNKSILEASIATLERNIKSAPDADQAVLSVAREALEKAKAVLSNDATTQEEVDAQVKIVNDLDVVVTEAQAAGVTVKVEEKKAEEKAKSEAKQTLEVKEAKKELTKVLSEAEVTSKLAETELAKADVKEENKAAVTAAVAKNQAVLAETKTLLADTSVTKEQVDAQLERLNESILAVYNELKNAGIGRDGKFSYVLADVADTVAEPPLSEEEQAKHWEKYKDKNTARLTRQIKWFDVGSKTATIKNLGSGDKLQVGTEFTQEISPGYVVTLTVTKLAPFNSTDVYKERGGAGYDANAQNVYKNGTPAEVKVEKQGGYSVAKTNGMDTGGKTVIRSVQNGANVGVEFSVKATLNGKEVPANVVFLTGEEAGSSEIEIYKTDGDGFELVTELSNSTVRNQETARSYTTETYETRSVAGAGHGQAGNQLGIKNTIEGSGKPAFEIFKQDKGKGFFNKTITSDTVVAMRESDGTYNTDGLGTQIFGPVSTHRSSGFSTPLVMTRNAKNIGMYIFSSGQQGSMLGFMLLDEGDAPASYGRVAHSISKSNGQKQPYLGSVAPDVDIRTTPITKTTAFKYDDNHGDGAADEGARQLMGDGVQANDNYTLHRVNDKTYSMTFDAHLDGESSAWVNGWIDFNGNGKFDEGEAATPTEVTQDGKVTLTWTTNVQNVDTTQTKLATRLRIALDKADITTPTGIAYSGEVEDFQIQQTIPPRGTKEETSGIQGATQNAKVQFNAYGQINYDFSETNTIDTSVKSQIVKADGSLVTDADLVDGYYVVQGQGKYKITDNGKDVNVEFIPEANFVGTADGITIRRTDANGATTGWGLNGNRIVKGEGEDAATLNLISDQVQLQNSPSKGSMDGRYIPTVTPKPITADPKTSKDVQGKAQKETPVFKTDAGKDNEAVITPSTTHPAKLVDPKTGKPTDEASVTVENEGTYTINPTTGEVTFQPLPTFTGRATGIGVSLTAPVGVDKTGAEATATATTTYTPEVTPVKPTAEPATSTGIQGEIQIGTPTFTAGDAEVPIKAGSVKLLNADGAEAQGAVPALDNNGNKVGEYTVDPATGVVTFTPTNKAYVGPVVPAKVQAEDNNGTKVETKYTPSIVGVKPTATPADSSNIQGEVQSGVVAFAPGKATIEGVEKSVAIKANSAVLLDKQGNPVTAGTPVDAEDANGKKVGEYTIDPTTNTVTFTPTDKTYTGEVVPANVQAEDENGTIVKTTYTPSIVGVTPSATPADTTDIQGVEQSKEVTFKPGKTTINGVEKEVPIDTTSFKLLDETGNPAESVPAKNPAGDVIGTYTLKVVDGKPTAVFTPTDKTYAGEVEAVTIQAKDTNGTAVTTTYTPNITPVSPSGTPATTEGVQGQPQEGTPTFTPGNDKIPMKIDATQPAKLVDPETGNTIDEPTMPAKDAKGNTVGTYTIEPTTGKVTFTPNKDFVGTPVPVRVQAKDANGTPTSATYTPTVKPVTPEGINTFTEDIQGSPQSGKPQFKPGKTTINGTEVEVPMDDNTPAKLKDPNTGQEVTSVTIPGEGTYTVDADGTVHFTPDKQFKGKGQTLTVVRQDANGTKVTAEYTAVVKPANPEGTEVLTAGVQGKVQSGKPNFIGGKAIVNNVEKSVDIDENVPAKLIDPKTGQETTTVTIDGEGTYEVSENGTVTFTPVQGFVGKGTELTVKRVDLNGTPALGKYTAVVIGTKPTAKPSVTSDIQGQAQSHSVTFKGGTVEVEDPMTKVKSEETVAIDPTTYTLLDENGQAADSVPAKNPDGKEIGTYTLVKEEGKDPVAVFTPTDKSYTGEVKPVTVQAKDTNGTAVTTTYTPNITPVKPTAKAATSEGAQGQEQSGTPTFTEGHEKAPIDSTVPAKLLDPTTGQPTDEKSVTVSGEGTYTIDPDTGAVTFKPEPNFTGKATGVEVQRKDTNGTPATAKYTPTVKPVTPTSKDVISEDIQGAKQTGTPVFTPGKTTVNGQEVTVDLDPEVKPTLVGVDEEGKVVVPNEGTYTIDENGVVTFTPEPNFTGKASGVTVKRADTNGTEVTAKYTPTVKPVTPTAKGVTTTDAQGSTQTGKPLFTPGKTTVNGVEKTVELSDKPAKLVDPKTGDPVDSVTVDGEGTYTVAEDGTVTFTPEKSFTGQATGVTVKREDKNGTPVTAQYTPVVLPVTPTSKDVTSIGEKGAKQSETPVFKAGTTKLNGKTITVPIDEKVAPTFEDGTTEKVVPGEGTYTIDKNGKVTFTPEKDFVGKASGVTVKRVDENGTPVTATYTPTVLGKTSTKDVTSEGAKNTPQSNTPEFKGDVDTTVPPTFEDGTTEKVVPGEGTYTIDKDGKVTFTPEENFVGTATPVEVVRKDKNGKTIQASYTPTVRPDTKFVVVGKDGKETELIPSKDGENPSEEISGYKVVKTEKDEKGNTKHIYEKVTTKHVDSNGNPIPGTTTEEGTNPKKDILGYKFVATKTLPNGDTEHVYEKLITMYMDTKGHTIPNYPEEEGTNPKKDIPGYRFVETRTLENGDTEHVYEKVTTSFKDKEGNAIPGNPTEEGEQPKKDIPGYKFVETKKLPNGDTEHVYEKVTTSFKDKEGNAIPGNPTEEGEQPKKDIPGYKFVTTNKLPNGDTEHVYEKVTTSFKDKEGNAIPGNPTEEGEQPKKDIPGYKFVTTNKLPNGDTEHVYEKVTTSFKDKEGNAIPGNPTEEGEQPKKDILGYKFVTTNKLPNGDTEHVYEKVTTSFKDKEGNAIPGNPTEEGEQPKKAIPGYEFVTTTTDKEGNVTHVYRKVVKTTTSFVDESGKPVSPNEEGNQPKKDVPGYEFVTTTTDKEGNVTHVYRKVVKTTTSFVDESGKSVSPNEEGSQPKKAIPGYEFVTTITDKEGNVTHVYRKVVKTTTSFVDESGKPVSPNEEGNQPKKDVSGYEFVTTTTDKEGNVTHVYRKVVKTTTSFVDESGKPVSPNEEGNQPKKDIPGYRFVETKKLPNGNTEHVYEKVTPPAPTPTPTPFEYKVITTYVDENGELIIPDENGSHPGKSLEGYELVRTKTDANGNVHNVYRKIQSQKPVQPVEPATPAMPEQPAKPQVSATPAQPVQATAMKEAEAKRELPNTGTEDNASLAALGLLGVLSGFGLVARKKKED</sequence>
<feature type="compositionally biased region" description="Basic and acidic residues" evidence="6">
    <location>
        <begin position="61"/>
        <end position="89"/>
    </location>
</feature>
<evidence type="ECO:0000256" key="6">
    <source>
        <dbReference type="SAM" id="MobiDB-lite"/>
    </source>
</evidence>
<dbReference type="RefSeq" id="WP_023943669.1">
    <property type="nucleotide sequence ID" value="NZ_AYRR01000004.1"/>
</dbReference>
<feature type="compositionally biased region" description="Polar residues" evidence="6">
    <location>
        <begin position="2497"/>
        <end position="2510"/>
    </location>
</feature>
<feature type="compositionally biased region" description="Polar residues" evidence="6">
    <location>
        <begin position="1949"/>
        <end position="1965"/>
    </location>
</feature>
<evidence type="ECO:0000256" key="5">
    <source>
        <dbReference type="SAM" id="Coils"/>
    </source>
</evidence>
<keyword evidence="4" id="KW-0572">Peptidoglycan-anchor</keyword>
<evidence type="ECO:0000256" key="7">
    <source>
        <dbReference type="SAM" id="Phobius"/>
    </source>
</evidence>
<dbReference type="NCBIfam" id="TIGR04308">
    <property type="entry name" value="repeat_SSSPR51"/>
    <property type="match status" value="13"/>
</dbReference>
<feature type="region of interest" description="Disordered" evidence="6">
    <location>
        <begin position="1533"/>
        <end position="1553"/>
    </location>
</feature>
<feature type="region of interest" description="Disordered" evidence="6">
    <location>
        <begin position="56"/>
        <end position="89"/>
    </location>
</feature>
<feature type="region of interest" description="Disordered" evidence="6">
    <location>
        <begin position="2345"/>
        <end position="2373"/>
    </location>
</feature>
<feature type="compositionally biased region" description="Polar residues" evidence="6">
    <location>
        <begin position="1915"/>
        <end position="1928"/>
    </location>
</feature>
<feature type="compositionally biased region" description="Polar residues" evidence="6">
    <location>
        <begin position="1538"/>
        <end position="1547"/>
    </location>
</feature>
<keyword evidence="7" id="KW-0812">Transmembrane</keyword>
<gene>
    <name evidence="9" type="ORF">U757_04400</name>
</gene>
<feature type="region of interest" description="Disordered" evidence="6">
    <location>
        <begin position="2899"/>
        <end position="2918"/>
    </location>
</feature>
<dbReference type="PROSITE" id="PS50847">
    <property type="entry name" value="GRAM_POS_ANCHORING"/>
    <property type="match status" value="1"/>
</dbReference>
<feature type="compositionally biased region" description="Polar residues" evidence="6">
    <location>
        <begin position="1426"/>
        <end position="1461"/>
    </location>
</feature>
<keyword evidence="1" id="KW-0134">Cell wall</keyword>
<feature type="region of interest" description="Disordered" evidence="6">
    <location>
        <begin position="1426"/>
        <end position="1464"/>
    </location>
</feature>
<evidence type="ECO:0000256" key="2">
    <source>
        <dbReference type="ARBA" id="ARBA00022525"/>
    </source>
</evidence>
<feature type="compositionally biased region" description="Polar residues" evidence="6">
    <location>
        <begin position="2352"/>
        <end position="2364"/>
    </location>
</feature>
<evidence type="ECO:0000256" key="1">
    <source>
        <dbReference type="ARBA" id="ARBA00022512"/>
    </source>
</evidence>
<dbReference type="PATRIC" id="fig|1415765.3.peg.865"/>
<dbReference type="NCBIfam" id="TIGR04225">
    <property type="entry name" value="CshA_fibril_rpt"/>
    <property type="match status" value="14"/>
</dbReference>
<feature type="region of interest" description="Disordered" evidence="6">
    <location>
        <begin position="2126"/>
        <end position="2152"/>
    </location>
</feature>
<feature type="compositionally biased region" description="Basic and acidic residues" evidence="6">
    <location>
        <begin position="967"/>
        <end position="977"/>
    </location>
</feature>
<feature type="region of interest" description="Disordered" evidence="6">
    <location>
        <begin position="3108"/>
        <end position="3160"/>
    </location>
</feature>
<dbReference type="InterPro" id="IPR026395">
    <property type="entry name" value="CshA_fibril"/>
</dbReference>
<dbReference type="InterPro" id="IPR027579">
    <property type="entry name" value="SSSPR51_Rpt"/>
</dbReference>
<evidence type="ECO:0000256" key="3">
    <source>
        <dbReference type="ARBA" id="ARBA00022729"/>
    </source>
</evidence>
<feature type="region of interest" description="Disordered" evidence="6">
    <location>
        <begin position="940"/>
        <end position="977"/>
    </location>
</feature>
<feature type="region of interest" description="Disordered" evidence="6">
    <location>
        <begin position="3001"/>
        <end position="3055"/>
    </location>
</feature>
<feature type="compositionally biased region" description="Polar residues" evidence="6">
    <location>
        <begin position="2899"/>
        <end position="2912"/>
    </location>
</feature>
<feature type="transmembrane region" description="Helical" evidence="7">
    <location>
        <begin position="21"/>
        <end position="42"/>
    </location>
</feature>
<dbReference type="EMBL" id="AYRR01000004">
    <property type="protein sequence ID" value="ETD96543.1"/>
    <property type="molecule type" value="Genomic_DNA"/>
</dbReference>
<feature type="region of interest" description="Disordered" evidence="6">
    <location>
        <begin position="1895"/>
        <end position="1975"/>
    </location>
</feature>
<feature type="region of interest" description="Disordered" evidence="6">
    <location>
        <begin position="1483"/>
        <end position="1502"/>
    </location>
</feature>
<dbReference type="Pfam" id="PF19076">
    <property type="entry name" value="CshA_repeat"/>
    <property type="match status" value="14"/>
</dbReference>